<sequence length="252" mass="29075">MQRIFYLLFAALLMMGCKQVKNESGKDTVLTKDTVQTSVKPVAVAQTELKTNPLEFIPQGYELFSRCEGDLNKDGKPDVVLMIKGTEKSKWVDDEYRGRLDRNRRGLVILFKRDGGYELIAENDECFSSENEDGGVYYAPELSLEINKNTLVLHYAHGRYGYWQYIFRYQNNDFELIGYYGSSNRGPIVVNITDVNFSTRTCVYKDNINSDDDEAEEKFKVKTVKFKRKNLIKLSEITDFDELDLGLPDDEQ</sequence>
<gene>
    <name evidence="1" type="ORF">HMPREF1991_00973</name>
</gene>
<dbReference type="eggNOG" id="ENOG502ZBCJ">
    <property type="taxonomic scope" value="Bacteria"/>
</dbReference>
<dbReference type="AlphaFoldDB" id="A0A069QSV7"/>
<comment type="caution">
    <text evidence="1">The sequence shown here is derived from an EMBL/GenBank/DDBJ whole genome shotgun (WGS) entry which is preliminary data.</text>
</comment>
<evidence type="ECO:0008006" key="3">
    <source>
        <dbReference type="Google" id="ProtNLM"/>
    </source>
</evidence>
<dbReference type="HOGENOM" id="CLU_094562_0_0_10"/>
<dbReference type="PROSITE" id="PS51257">
    <property type="entry name" value="PROKAR_LIPOPROTEIN"/>
    <property type="match status" value="1"/>
</dbReference>
<accession>A0A069QSV7</accession>
<evidence type="ECO:0000313" key="1">
    <source>
        <dbReference type="EMBL" id="KDR52936.1"/>
    </source>
</evidence>
<dbReference type="PATRIC" id="fig|1122985.7.peg.1009"/>
<protein>
    <recommendedName>
        <fullName evidence="3">Lipoprotein</fullName>
    </recommendedName>
</protein>
<proteinExistence type="predicted"/>
<evidence type="ECO:0000313" key="2">
    <source>
        <dbReference type="Proteomes" id="UP000027442"/>
    </source>
</evidence>
<dbReference type="RefSeq" id="WP_018968510.1">
    <property type="nucleotide sequence ID" value="NZ_KB899233.1"/>
</dbReference>
<reference evidence="1 2" key="1">
    <citation type="submission" date="2013-08" db="EMBL/GenBank/DDBJ databases">
        <authorList>
            <person name="Weinstock G."/>
            <person name="Sodergren E."/>
            <person name="Wylie T."/>
            <person name="Fulton L."/>
            <person name="Fulton R."/>
            <person name="Fronick C."/>
            <person name="O'Laughlin M."/>
            <person name="Godfrey J."/>
            <person name="Miner T."/>
            <person name="Herter B."/>
            <person name="Appelbaum E."/>
            <person name="Cordes M."/>
            <person name="Lek S."/>
            <person name="Wollam A."/>
            <person name="Pepin K.H."/>
            <person name="Palsikar V.B."/>
            <person name="Mitreva M."/>
            <person name="Wilson R.K."/>
        </authorList>
    </citation>
    <scope>NUCLEOTIDE SEQUENCE [LARGE SCALE GENOMIC DNA]</scope>
    <source>
        <strain evidence="1 2">ATCC 15930</strain>
    </source>
</reference>
<keyword evidence="2" id="KW-1185">Reference proteome</keyword>
<dbReference type="Proteomes" id="UP000027442">
    <property type="component" value="Unassembled WGS sequence"/>
</dbReference>
<dbReference type="EMBL" id="JNGW01000036">
    <property type="protein sequence ID" value="KDR52936.1"/>
    <property type="molecule type" value="Genomic_DNA"/>
</dbReference>
<name>A0A069QSV7_HOYLO</name>
<organism evidence="1 2">
    <name type="scientific">Hoylesella loescheii DSM 19665 = JCM 12249 = ATCC 15930</name>
    <dbReference type="NCBI Taxonomy" id="1122985"/>
    <lineage>
        <taxon>Bacteria</taxon>
        <taxon>Pseudomonadati</taxon>
        <taxon>Bacteroidota</taxon>
        <taxon>Bacteroidia</taxon>
        <taxon>Bacteroidales</taxon>
        <taxon>Prevotellaceae</taxon>
        <taxon>Hoylesella</taxon>
    </lineage>
</organism>